<dbReference type="Pfam" id="PF19841">
    <property type="entry name" value="GldN"/>
    <property type="match status" value="1"/>
</dbReference>
<reference evidence="1" key="1">
    <citation type="journal article" date="2014" name="Genome Announc.">
        <title>Draft Genome Sequences of Marine Flavobacterium Nonlabens Strains NR17, NR24, NR27, NR32, NR33, and Ara13.</title>
        <authorList>
            <person name="Nakanishi M."/>
            <person name="Meirelles P."/>
            <person name="Suzuki R."/>
            <person name="Takatani N."/>
            <person name="Mino S."/>
            <person name="Suda W."/>
            <person name="Oshima K."/>
            <person name="Hattori M."/>
            <person name="Ohkuma M."/>
            <person name="Hosokawa M."/>
            <person name="Miyashita K."/>
            <person name="Thompson F.L."/>
            <person name="Niwa A."/>
            <person name="Sawabe T."/>
            <person name="Sawabe T."/>
        </authorList>
    </citation>
    <scope>NUCLEOTIDE SEQUENCE [LARGE SCALE GENOMIC DNA]</scope>
    <source>
        <strain evidence="1">JCM 19294</strain>
    </source>
</reference>
<dbReference type="AlphaFoldDB" id="A0A090QM72"/>
<proteinExistence type="predicted"/>
<comment type="caution">
    <text evidence="1">The sequence shown here is derived from an EMBL/GenBank/DDBJ whole genome shotgun (WGS) entry which is preliminary data.</text>
</comment>
<organism evidence="1 2">
    <name type="scientific">Nonlabens tegetincola</name>
    <dbReference type="NCBI Taxonomy" id="323273"/>
    <lineage>
        <taxon>Bacteria</taxon>
        <taxon>Pseudomonadati</taxon>
        <taxon>Bacteroidota</taxon>
        <taxon>Flavobacteriia</taxon>
        <taxon>Flavobacteriales</taxon>
        <taxon>Flavobacteriaceae</taxon>
        <taxon>Nonlabens</taxon>
    </lineage>
</organism>
<dbReference type="STRING" id="319236.BST91_07200"/>
<accession>A0A090QM72</accession>
<name>A0A090QM72_9FLAO</name>
<dbReference type="eggNOG" id="ENOG502Z7JF">
    <property type="taxonomic scope" value="Bacteria"/>
</dbReference>
<dbReference type="OrthoDB" id="1141916at2"/>
<evidence type="ECO:0000313" key="2">
    <source>
        <dbReference type="Proteomes" id="UP000029221"/>
    </source>
</evidence>
<accession>A0A2S7T3C9</accession>
<dbReference type="RefSeq" id="WP_042277985.1">
    <property type="nucleotide sequence ID" value="NZ_BBML01000002.1"/>
</dbReference>
<protein>
    <submittedName>
        <fullName evidence="1">Gliding motility protein GldN</fullName>
    </submittedName>
</protein>
<keyword evidence="2" id="KW-1185">Reference proteome</keyword>
<dbReference type="EMBL" id="BBML01000002">
    <property type="protein sequence ID" value="GAK96631.1"/>
    <property type="molecule type" value="Genomic_DNA"/>
</dbReference>
<dbReference type="InterPro" id="IPR019847">
    <property type="entry name" value="Gliding_motility_assoc_GldN"/>
</dbReference>
<dbReference type="Proteomes" id="UP000029221">
    <property type="component" value="Unassembled WGS sequence"/>
</dbReference>
<gene>
    <name evidence="1" type="ORF">JCM19294_2144</name>
</gene>
<sequence>MKKIIVLIAAVAFTGTAVAQNNILNAKSPEEFGKLTEEQVENNNDTPLPYGYVEQRDVLWQRTVWETIDLDERINFPLYYPVDTIRVGKDRRSLFHVLTDAAIKGDLPLYADSYFNEKREYADIENSLSSQTISEAGINILNDEGIILEEGVRPLDVDTTYNIPGFDQYVNVVTVGADNVKEYRIRGVWYFDARQSELRYRLIGICPVTPDANFMDSDEGVELFWVYYPDARQLLHEAKAFNTLNSARPISFDHILNSRRFNALIYKMDNVQGDREIERYIADNSLMQLLESRRLNEIIRNFELDMWNY</sequence>
<dbReference type="NCBIfam" id="TIGR03523">
    <property type="entry name" value="GldN"/>
    <property type="match status" value="1"/>
</dbReference>
<evidence type="ECO:0000313" key="1">
    <source>
        <dbReference type="EMBL" id="GAK96631.1"/>
    </source>
</evidence>